<dbReference type="STRING" id="283909.R7U6A4"/>
<dbReference type="InterPro" id="IPR036236">
    <property type="entry name" value="Znf_C2H2_sf"/>
</dbReference>
<sequence length="909" mass="104760">MSDSKSSVILQCMSCLHVFGSALSLAEHKRQSQDCQTEEEAVLCGEAERVEWAEIKCEIKEEEEEGRSPTCSNCEKSQEKVPEKTAAQLEALQLLKADLPHLSREEREARVNDIVQSTGLTNDYVNEHFHLCSICGKSFKGKGPLKIHKKTHLPKDSEYEKPKRPCPYCGEHMSRLKRHILRIHAHEEDVIALKAANWAEKRVISSKLRKRGIFLENQQQKLTAKEPVLHAERPGKDKRQCPGCDGFYSRNSLYHHKMNCKGNTALDTSALKITLKYRNQLMAKRAASRSAKNSAANKHDSLQCPVCGRFFKRKGALTVHEKSHLPKEKYEKPKRPCPYCGEHMTRLMRHILRIHPHEEDVIAFKAANCSEKREISFKLRKRGINLEEKRRMENGMELKETDVQVCEWSFEKQELEIQQERKHRPKDSKYEKPRRPCPYCNKHPTKLMPHVLRIHSREEDVIAFQAANCDEKKVISSKLRKRGIFLEYQRRHLKVKEPVLHAERPGKDKRQCPGCDGFYSRSSFYRHKMNCKGNTSLDPSALKITLKYQNQLNAKRAASRWVNNRALCKEDPLQCSVCERFFKSKGALTVHEKSHLPKDSKYKRPKRPCPYCCKHVTKLILHLQRKHAFEEDVIALKAASSAKKKDIASKLRKRGILMENQRQSLKFKEAFHQAVEKANSPNGRSESEVEITKANDGGEEDGVDSLEEIPEGKRFQWSTADTDLVLKEFEEYVTGASEICLPGKQDLLRFRQRHQLKCTWVQIRSKIMNESSKARKKSQIKCPNSSEMAIGKKSEDEMPSEVPIADENTVKNRRERPIKVPTVSPSYIKWSAKDAELIIKEFDDFIMAPTGMRLPGKETGNYGLSREAPHELLMGADSYKSYERVVKSSEEVETAFNQAIKDKPHFLWF</sequence>
<dbReference type="OMA" id="SHNTETH"/>
<evidence type="ECO:0000259" key="3">
    <source>
        <dbReference type="PROSITE" id="PS50157"/>
    </source>
</evidence>
<keyword evidence="1" id="KW-0862">Zinc</keyword>
<evidence type="ECO:0000256" key="2">
    <source>
        <dbReference type="SAM" id="MobiDB-lite"/>
    </source>
</evidence>
<dbReference type="SUPFAM" id="SSF57667">
    <property type="entry name" value="beta-beta-alpha zinc fingers"/>
    <property type="match status" value="1"/>
</dbReference>
<gene>
    <name evidence="4" type="ORF">CAPTEDRAFT_191311</name>
</gene>
<reference evidence="6" key="1">
    <citation type="submission" date="2012-12" db="EMBL/GenBank/DDBJ databases">
        <authorList>
            <person name="Hellsten U."/>
            <person name="Grimwood J."/>
            <person name="Chapman J.A."/>
            <person name="Shapiro H."/>
            <person name="Aerts A."/>
            <person name="Otillar R.P."/>
            <person name="Terry A.Y."/>
            <person name="Boore J.L."/>
            <person name="Simakov O."/>
            <person name="Marletaz F."/>
            <person name="Cho S.-J."/>
            <person name="Edsinger-Gonzales E."/>
            <person name="Havlak P."/>
            <person name="Kuo D.-H."/>
            <person name="Larsson T."/>
            <person name="Lv J."/>
            <person name="Arendt D."/>
            <person name="Savage R."/>
            <person name="Osoegawa K."/>
            <person name="de Jong P."/>
            <person name="Lindberg D.R."/>
            <person name="Seaver E.C."/>
            <person name="Weisblat D.A."/>
            <person name="Putnam N.H."/>
            <person name="Grigoriev I.V."/>
            <person name="Rokhsar D.S."/>
        </authorList>
    </citation>
    <scope>NUCLEOTIDE SEQUENCE</scope>
    <source>
        <strain evidence="6">I ESC-2004</strain>
    </source>
</reference>
<feature type="domain" description="C2H2-type" evidence="3">
    <location>
        <begin position="302"/>
        <end position="329"/>
    </location>
</feature>
<dbReference type="GO" id="GO:0008270">
    <property type="term" value="F:zinc ion binding"/>
    <property type="evidence" value="ECO:0007669"/>
    <property type="project" value="UniProtKB-KW"/>
</dbReference>
<dbReference type="EnsemblMetazoa" id="CapteT191311">
    <property type="protein sequence ID" value="CapteP191311"/>
    <property type="gene ID" value="CapteG191311"/>
</dbReference>
<feature type="domain" description="C2H2-type" evidence="3">
    <location>
        <begin position="573"/>
        <end position="600"/>
    </location>
</feature>
<dbReference type="AlphaFoldDB" id="R7U6A4"/>
<protein>
    <recommendedName>
        <fullName evidence="3">C2H2-type domain-containing protein</fullName>
    </recommendedName>
</protein>
<dbReference type="PANTHER" id="PTHR33480:SF1">
    <property type="entry name" value="TYR RECOMBINASE DOMAIN-CONTAINING PROTEIN"/>
    <property type="match status" value="1"/>
</dbReference>
<name>R7U6A4_CAPTE</name>
<dbReference type="Proteomes" id="UP000014760">
    <property type="component" value="Unassembled WGS sequence"/>
</dbReference>
<dbReference type="PROSITE" id="PS00028">
    <property type="entry name" value="ZINC_FINGER_C2H2_1"/>
    <property type="match status" value="3"/>
</dbReference>
<reference evidence="4 6" key="2">
    <citation type="journal article" date="2013" name="Nature">
        <title>Insights into bilaterian evolution from three spiralian genomes.</title>
        <authorList>
            <person name="Simakov O."/>
            <person name="Marletaz F."/>
            <person name="Cho S.J."/>
            <person name="Edsinger-Gonzales E."/>
            <person name="Havlak P."/>
            <person name="Hellsten U."/>
            <person name="Kuo D.H."/>
            <person name="Larsson T."/>
            <person name="Lv J."/>
            <person name="Arendt D."/>
            <person name="Savage R."/>
            <person name="Osoegawa K."/>
            <person name="de Jong P."/>
            <person name="Grimwood J."/>
            <person name="Chapman J.A."/>
            <person name="Shapiro H."/>
            <person name="Aerts A."/>
            <person name="Otillar R.P."/>
            <person name="Terry A.Y."/>
            <person name="Boore J.L."/>
            <person name="Grigoriev I.V."/>
            <person name="Lindberg D.R."/>
            <person name="Seaver E.C."/>
            <person name="Weisblat D.A."/>
            <person name="Putnam N.H."/>
            <person name="Rokhsar D.S."/>
        </authorList>
    </citation>
    <scope>NUCLEOTIDE SEQUENCE</scope>
    <source>
        <strain evidence="4 6">I ESC-2004</strain>
    </source>
</reference>
<dbReference type="EMBL" id="KB304598">
    <property type="protein sequence ID" value="ELU01885.1"/>
    <property type="molecule type" value="Genomic_DNA"/>
</dbReference>
<dbReference type="SMART" id="SM00355">
    <property type="entry name" value="ZnF_C2H2"/>
    <property type="match status" value="8"/>
</dbReference>
<reference evidence="5" key="3">
    <citation type="submission" date="2015-06" db="UniProtKB">
        <authorList>
            <consortium name="EnsemblMetazoa"/>
        </authorList>
    </citation>
    <scope>IDENTIFICATION</scope>
</reference>
<accession>R7U6A4</accession>
<dbReference type="PROSITE" id="PS50157">
    <property type="entry name" value="ZINC_FINGER_C2H2_2"/>
    <property type="match status" value="3"/>
</dbReference>
<dbReference type="EMBL" id="AMQN01001692">
    <property type="status" value="NOT_ANNOTATED_CDS"/>
    <property type="molecule type" value="Genomic_DNA"/>
</dbReference>
<keyword evidence="1" id="KW-0479">Metal-binding</keyword>
<evidence type="ECO:0000313" key="6">
    <source>
        <dbReference type="Proteomes" id="UP000014760"/>
    </source>
</evidence>
<dbReference type="Pfam" id="PF00096">
    <property type="entry name" value="zf-C2H2"/>
    <property type="match status" value="3"/>
</dbReference>
<dbReference type="OrthoDB" id="5376140at2759"/>
<dbReference type="PANTHER" id="PTHR33480">
    <property type="entry name" value="SET DOMAIN-CONTAINING PROTEIN-RELATED"/>
    <property type="match status" value="1"/>
</dbReference>
<feature type="region of interest" description="Disordered" evidence="2">
    <location>
        <begin position="677"/>
        <end position="703"/>
    </location>
</feature>
<evidence type="ECO:0000313" key="5">
    <source>
        <dbReference type="EnsemblMetazoa" id="CapteP191311"/>
    </source>
</evidence>
<dbReference type="InterPro" id="IPR013087">
    <property type="entry name" value="Znf_C2H2_type"/>
</dbReference>
<organism evidence="4">
    <name type="scientific">Capitella teleta</name>
    <name type="common">Polychaete worm</name>
    <dbReference type="NCBI Taxonomy" id="283909"/>
    <lineage>
        <taxon>Eukaryota</taxon>
        <taxon>Metazoa</taxon>
        <taxon>Spiralia</taxon>
        <taxon>Lophotrochozoa</taxon>
        <taxon>Annelida</taxon>
        <taxon>Polychaeta</taxon>
        <taxon>Sedentaria</taxon>
        <taxon>Scolecida</taxon>
        <taxon>Capitellidae</taxon>
        <taxon>Capitella</taxon>
    </lineage>
</organism>
<proteinExistence type="predicted"/>
<evidence type="ECO:0000313" key="4">
    <source>
        <dbReference type="EMBL" id="ELU01885.1"/>
    </source>
</evidence>
<keyword evidence="6" id="KW-1185">Reference proteome</keyword>
<keyword evidence="1" id="KW-0863">Zinc-finger</keyword>
<dbReference type="HOGENOM" id="CLU_319641_0_0_1"/>
<evidence type="ECO:0000256" key="1">
    <source>
        <dbReference type="PROSITE-ProRule" id="PRU00042"/>
    </source>
</evidence>
<dbReference type="Gene3D" id="3.30.160.60">
    <property type="entry name" value="Classic Zinc Finger"/>
    <property type="match status" value="2"/>
</dbReference>
<feature type="domain" description="C2H2-type" evidence="3">
    <location>
        <begin position="130"/>
        <end position="157"/>
    </location>
</feature>